<dbReference type="InterPro" id="IPR002295">
    <property type="entry name" value="N4/N6-MTase_EcoPI_Mod-like"/>
</dbReference>
<name>A0A081C8I9_VECG1</name>
<dbReference type="Proteomes" id="UP000030661">
    <property type="component" value="Unassembled WGS sequence"/>
</dbReference>
<reference evidence="5" key="1">
    <citation type="journal article" date="2015" name="PeerJ">
        <title>First genomic representation of candidate bacterial phylum KSB3 points to enhanced environmental sensing as a trigger of wastewater bulking.</title>
        <authorList>
            <person name="Sekiguchi Y."/>
            <person name="Ohashi A."/>
            <person name="Parks D.H."/>
            <person name="Yamauchi T."/>
            <person name="Tyson G.W."/>
            <person name="Hugenholtz P."/>
        </authorList>
    </citation>
    <scope>NUCLEOTIDE SEQUENCE [LARGE SCALE GENOMIC DNA]</scope>
</reference>
<dbReference type="PRINTS" id="PR00506">
    <property type="entry name" value="D21N6MTFRASE"/>
</dbReference>
<keyword evidence="3" id="KW-0949">S-adenosyl-L-methionine</keyword>
<dbReference type="eggNOG" id="COG2189">
    <property type="taxonomic scope" value="Bacteria"/>
</dbReference>
<dbReference type="Gene3D" id="3.40.50.150">
    <property type="entry name" value="Vaccinia Virus protein VP39"/>
    <property type="match status" value="1"/>
</dbReference>
<dbReference type="EMBL" id="DF820475">
    <property type="protein sequence ID" value="GAK60894.1"/>
    <property type="molecule type" value="Genomic_DNA"/>
</dbReference>
<feature type="domain" description="DNA methylase N-4/N-6" evidence="4">
    <location>
        <begin position="1"/>
        <end position="271"/>
    </location>
</feature>
<dbReference type="InterPro" id="IPR029063">
    <property type="entry name" value="SAM-dependent_MTases_sf"/>
</dbReference>
<protein>
    <submittedName>
        <fullName evidence="5">DNA methylase N-4/N-6 domain protein</fullName>
    </submittedName>
</protein>
<evidence type="ECO:0000256" key="3">
    <source>
        <dbReference type="ARBA" id="ARBA00022691"/>
    </source>
</evidence>
<evidence type="ECO:0000313" key="6">
    <source>
        <dbReference type="Proteomes" id="UP000030661"/>
    </source>
</evidence>
<evidence type="ECO:0000256" key="2">
    <source>
        <dbReference type="ARBA" id="ARBA00022679"/>
    </source>
</evidence>
<dbReference type="GO" id="GO:0003677">
    <property type="term" value="F:DNA binding"/>
    <property type="evidence" value="ECO:0007669"/>
    <property type="project" value="InterPro"/>
</dbReference>
<dbReference type="HOGENOM" id="CLU_020164_1_1_0"/>
<dbReference type="AlphaFoldDB" id="A0A081C8I9"/>
<dbReference type="InterPro" id="IPR002941">
    <property type="entry name" value="DNA_methylase_N4/N6"/>
</dbReference>
<evidence type="ECO:0000259" key="4">
    <source>
        <dbReference type="Pfam" id="PF01555"/>
    </source>
</evidence>
<dbReference type="STRING" id="1499967.U27_00792"/>
<gene>
    <name evidence="5" type="ORF">U27_00792</name>
</gene>
<keyword evidence="1 5" id="KW-0489">Methyltransferase</keyword>
<proteinExistence type="predicted"/>
<dbReference type="GO" id="GO:0008170">
    <property type="term" value="F:N-methyltransferase activity"/>
    <property type="evidence" value="ECO:0007669"/>
    <property type="project" value="InterPro"/>
</dbReference>
<organism evidence="5">
    <name type="scientific">Vecturithrix granuli</name>
    <dbReference type="NCBI Taxonomy" id="1499967"/>
    <lineage>
        <taxon>Bacteria</taxon>
        <taxon>Candidatus Moduliflexota</taxon>
        <taxon>Candidatus Vecturitrichia</taxon>
        <taxon>Candidatus Vecturitrichales</taxon>
        <taxon>Candidatus Vecturitrichaceae</taxon>
        <taxon>Candidatus Vecturithrix</taxon>
    </lineage>
</organism>
<keyword evidence="2" id="KW-0808">Transferase</keyword>
<dbReference type="SUPFAM" id="SSF53335">
    <property type="entry name" value="S-adenosyl-L-methionine-dependent methyltransferases"/>
    <property type="match status" value="1"/>
</dbReference>
<evidence type="ECO:0000313" key="5">
    <source>
        <dbReference type="EMBL" id="GAK60894.1"/>
    </source>
</evidence>
<accession>A0A081C8I9</accession>
<sequence length="419" mass="48268">MYPRLLLLRELLCEEGVLFLQIGDEEVANIRLLLDEIFGESNYRNSIIVRRGTKNVQSQFDTIDSLSVGHDTILMYSKSPGTRFPKLQHELEKEEAGKWDTFWRGTDRPTMRYELFGIIPEKGQWRWSEERGKKAAANYQNYLRHYNDRMSLDEYYSYALTSRGEKLSFVRFGPDNNVQYYVPPRAYKLMSNVWMDVRTRGTFMNYPTEKHIELLERIIKWITSPKNNDYILDSFAGSGSTGHAVMNLNKKDDGNRHFILIEMEAQVCQTITAKRQKMVISGDSSQSPKIEALGGGFRYFELGDTLFTSDGRIRAQIAFEELARHVFFCETNTPLPESELEKTPLLGIYNDVAVYLLYNGILQDKTPNGGNALTRAVLQTLPYHAGAKVIYGTSCRLSPHTLKEQNIIFRQIPYEVKVS</sequence>
<dbReference type="GO" id="GO:0032259">
    <property type="term" value="P:methylation"/>
    <property type="evidence" value="ECO:0007669"/>
    <property type="project" value="UniProtKB-KW"/>
</dbReference>
<keyword evidence="6" id="KW-1185">Reference proteome</keyword>
<evidence type="ECO:0000256" key="1">
    <source>
        <dbReference type="ARBA" id="ARBA00022603"/>
    </source>
</evidence>
<dbReference type="Pfam" id="PF01555">
    <property type="entry name" value="N6_N4_Mtase"/>
    <property type="match status" value="1"/>
</dbReference>